<sequence length="127" mass="14429">MAMRFNQQTPLTVSEITARQPIPERYLEQILGTLRRGGLLKSQRGFGGGYLLARDPSQISLLDIVTLIEGERKAEQQGEFPTIEVRLIREGWQQANIAAQTVLAQCSLADLCKQRQQYLQTSLMYYI</sequence>
<dbReference type="EMBL" id="CP073041">
    <property type="protein sequence ID" value="UXE64895.1"/>
    <property type="molecule type" value="Genomic_DNA"/>
</dbReference>
<dbReference type="AlphaFoldDB" id="A0A977L5E0"/>
<dbReference type="NCBIfam" id="TIGR00738">
    <property type="entry name" value="rrf2_super"/>
    <property type="match status" value="1"/>
</dbReference>
<dbReference type="PANTHER" id="PTHR33221:SF5">
    <property type="entry name" value="HTH-TYPE TRANSCRIPTIONAL REGULATOR ISCR"/>
    <property type="match status" value="1"/>
</dbReference>
<accession>A0A977L5E0</accession>
<dbReference type="InterPro" id="IPR030489">
    <property type="entry name" value="TR_Rrf2-type_CS"/>
</dbReference>
<dbReference type="GO" id="GO:0003677">
    <property type="term" value="F:DNA binding"/>
    <property type="evidence" value="ECO:0007669"/>
    <property type="project" value="UniProtKB-KW"/>
</dbReference>
<proteinExistence type="predicted"/>
<dbReference type="KEGG" id="wna:KA717_36695"/>
<dbReference type="Gene3D" id="1.10.10.10">
    <property type="entry name" value="Winged helix-like DNA-binding domain superfamily/Winged helix DNA-binding domain"/>
    <property type="match status" value="1"/>
</dbReference>
<reference evidence="2" key="1">
    <citation type="submission" date="2021-04" db="EMBL/GenBank/DDBJ databases">
        <title>Genome sequence of Woronichinia naegeliana from Washington state freshwater lake bloom.</title>
        <authorList>
            <person name="Dreher T.W."/>
        </authorList>
    </citation>
    <scope>NUCLEOTIDE SEQUENCE</scope>
    <source>
        <strain evidence="2">WA131</strain>
    </source>
</reference>
<dbReference type="PROSITE" id="PS01332">
    <property type="entry name" value="HTH_RRF2_1"/>
    <property type="match status" value="1"/>
</dbReference>
<evidence type="ECO:0000256" key="1">
    <source>
        <dbReference type="ARBA" id="ARBA00023125"/>
    </source>
</evidence>
<dbReference type="PROSITE" id="PS51197">
    <property type="entry name" value="HTH_RRF2_2"/>
    <property type="match status" value="1"/>
</dbReference>
<gene>
    <name evidence="2" type="ORF">KA717_36695</name>
</gene>
<name>A0A977L5E0_9CYAN</name>
<dbReference type="InterPro" id="IPR036388">
    <property type="entry name" value="WH-like_DNA-bd_sf"/>
</dbReference>
<dbReference type="GO" id="GO:0003700">
    <property type="term" value="F:DNA-binding transcription factor activity"/>
    <property type="evidence" value="ECO:0007669"/>
    <property type="project" value="TreeGrafter"/>
</dbReference>
<dbReference type="PANTHER" id="PTHR33221">
    <property type="entry name" value="WINGED HELIX-TURN-HELIX TRANSCRIPTIONAL REGULATOR, RRF2 FAMILY"/>
    <property type="match status" value="1"/>
</dbReference>
<organism evidence="2">
    <name type="scientific">Woronichinia naegeliana WA131</name>
    <dbReference type="NCBI Taxonomy" id="2824559"/>
    <lineage>
        <taxon>Bacteria</taxon>
        <taxon>Bacillati</taxon>
        <taxon>Cyanobacteriota</taxon>
        <taxon>Cyanophyceae</taxon>
        <taxon>Synechococcales</taxon>
        <taxon>Coelosphaeriaceae</taxon>
        <taxon>Woronichinia</taxon>
    </lineage>
</organism>
<dbReference type="Proteomes" id="UP001065613">
    <property type="component" value="Chromosome"/>
</dbReference>
<dbReference type="InterPro" id="IPR000944">
    <property type="entry name" value="Tscrpt_reg_Rrf2"/>
</dbReference>
<dbReference type="InterPro" id="IPR036390">
    <property type="entry name" value="WH_DNA-bd_sf"/>
</dbReference>
<evidence type="ECO:0000313" key="2">
    <source>
        <dbReference type="EMBL" id="UXE64895.1"/>
    </source>
</evidence>
<dbReference type="Pfam" id="PF02082">
    <property type="entry name" value="Rrf2"/>
    <property type="match status" value="1"/>
</dbReference>
<keyword evidence="1" id="KW-0238">DNA-binding</keyword>
<dbReference type="GO" id="GO:0005829">
    <property type="term" value="C:cytosol"/>
    <property type="evidence" value="ECO:0007669"/>
    <property type="project" value="TreeGrafter"/>
</dbReference>
<dbReference type="SUPFAM" id="SSF46785">
    <property type="entry name" value="Winged helix' DNA-binding domain"/>
    <property type="match status" value="1"/>
</dbReference>
<protein>
    <submittedName>
        <fullName evidence="2">Rrf2 family transcriptional regulator</fullName>
    </submittedName>
</protein>